<keyword evidence="3" id="KW-1185">Reference proteome</keyword>
<evidence type="ECO:0000313" key="2">
    <source>
        <dbReference type="EMBL" id="DBA00080.1"/>
    </source>
</evidence>
<dbReference type="InterPro" id="IPR052942">
    <property type="entry name" value="LPS_cholinephosphotransferase"/>
</dbReference>
<proteinExistence type="predicted"/>
<protein>
    <recommendedName>
        <fullName evidence="1">LicD/FKTN/FKRP nucleotidyltransferase domain-containing protein</fullName>
    </recommendedName>
</protein>
<gene>
    <name evidence="2" type="ORF">N0F65_000371</name>
</gene>
<reference evidence="2" key="2">
    <citation type="journal article" date="2023" name="Microbiol Resour">
        <title>Decontamination and Annotation of the Draft Genome Sequence of the Oomycete Lagenidium giganteum ARSEF 373.</title>
        <authorList>
            <person name="Morgan W.R."/>
            <person name="Tartar A."/>
        </authorList>
    </citation>
    <scope>NUCLEOTIDE SEQUENCE</scope>
    <source>
        <strain evidence="2">ARSEF 373</strain>
    </source>
</reference>
<sequence>MLIDIVGNFSALMNAHNLSHWVDSGTLLGAIRHQGLIPHDQDSDFGIDEDAYKYLRDSPIEVPEPFVLHVWDSDVNDPGKRDEAIPIRFVNTNSGLYSDVFVFKDWEDRYERPMLGPVPSGCFGDCVRCDSVDGAAHFQVPYEWIYPLVTCKFEHFSTFCPRESIKYIRYLFGDDYMTPQ</sequence>
<dbReference type="AlphaFoldDB" id="A0AAV2Z5X3"/>
<evidence type="ECO:0000313" key="3">
    <source>
        <dbReference type="Proteomes" id="UP001146120"/>
    </source>
</evidence>
<dbReference type="InterPro" id="IPR007074">
    <property type="entry name" value="LicD/FKTN/FKRP_NTP_transf"/>
</dbReference>
<evidence type="ECO:0000259" key="1">
    <source>
        <dbReference type="Pfam" id="PF04991"/>
    </source>
</evidence>
<dbReference type="EMBL" id="DAKRPA010000070">
    <property type="protein sequence ID" value="DBA00080.1"/>
    <property type="molecule type" value="Genomic_DNA"/>
</dbReference>
<dbReference type="GO" id="GO:0009100">
    <property type="term" value="P:glycoprotein metabolic process"/>
    <property type="evidence" value="ECO:0007669"/>
    <property type="project" value="UniProtKB-ARBA"/>
</dbReference>
<name>A0AAV2Z5X3_9STRA</name>
<dbReference type="PANTHER" id="PTHR43404">
    <property type="entry name" value="LIPOPOLYSACCHARIDE CHOLINEPHOSPHOTRANSFERASE LICD"/>
    <property type="match status" value="1"/>
</dbReference>
<dbReference type="Pfam" id="PF04991">
    <property type="entry name" value="LicD"/>
    <property type="match status" value="1"/>
</dbReference>
<dbReference type="PANTHER" id="PTHR43404:SF1">
    <property type="entry name" value="MNN4P"/>
    <property type="match status" value="1"/>
</dbReference>
<comment type="caution">
    <text evidence="2">The sequence shown here is derived from an EMBL/GenBank/DDBJ whole genome shotgun (WGS) entry which is preliminary data.</text>
</comment>
<accession>A0AAV2Z5X3</accession>
<feature type="domain" description="LicD/FKTN/FKRP nucleotidyltransferase" evidence="1">
    <location>
        <begin position="14"/>
        <end position="66"/>
    </location>
</feature>
<dbReference type="Proteomes" id="UP001146120">
    <property type="component" value="Unassembled WGS sequence"/>
</dbReference>
<reference evidence="2" key="1">
    <citation type="submission" date="2022-11" db="EMBL/GenBank/DDBJ databases">
        <authorList>
            <person name="Morgan W.R."/>
            <person name="Tartar A."/>
        </authorList>
    </citation>
    <scope>NUCLEOTIDE SEQUENCE</scope>
    <source>
        <strain evidence="2">ARSEF 373</strain>
    </source>
</reference>
<organism evidence="2 3">
    <name type="scientific">Lagenidium giganteum</name>
    <dbReference type="NCBI Taxonomy" id="4803"/>
    <lineage>
        <taxon>Eukaryota</taxon>
        <taxon>Sar</taxon>
        <taxon>Stramenopiles</taxon>
        <taxon>Oomycota</taxon>
        <taxon>Peronosporomycetes</taxon>
        <taxon>Pythiales</taxon>
        <taxon>Pythiaceae</taxon>
    </lineage>
</organism>